<comment type="similarity">
    <text evidence="1">Belongs to the Amj family.</text>
</comment>
<evidence type="ECO:0000313" key="3">
    <source>
        <dbReference type="Proteomes" id="UP001199916"/>
    </source>
</evidence>
<keyword evidence="1" id="KW-0812">Transmembrane</keyword>
<comment type="caution">
    <text evidence="1">Lacks conserved residue(s) required for the propagation of feature annotation.</text>
</comment>
<sequence length="264" mass="28991">MIDKIIVIALFTLCIHMFETLSYAVRYAGVRAGRLAVSLSLTGIIVLVSRTSNLIQAPMTGKVIDYAREHPEFDLVSNIRIIIGSSTIGTLLALLLFPSAVLLAARVIRHLEVSGSIPKMISSVSLDQLKHVRHHIRKPTWKMLTSLRIMGIPKRLLLLNSCVTGIYTIGVMSALYASVLTTEFSTAASQSSGFINGVATILLTIFVDPQMAMLTDRAMADTAARQRLGKIFALLIMSRALGTVLAQLFFYPAALWISWIVQYL</sequence>
<comment type="function">
    <text evidence="1">Involved in peptidoglycan biosynthesis. Transports lipid-linked peptidoglycan precursors from the inner to the outer leaflet of the cytoplasmic membrane.</text>
</comment>
<organism evidence="2 3">
    <name type="scientific">Paenibacillus profundus</name>
    <dbReference type="NCBI Taxonomy" id="1173085"/>
    <lineage>
        <taxon>Bacteria</taxon>
        <taxon>Bacillati</taxon>
        <taxon>Bacillota</taxon>
        <taxon>Bacilli</taxon>
        <taxon>Bacillales</taxon>
        <taxon>Paenibacillaceae</taxon>
        <taxon>Paenibacillus</taxon>
    </lineage>
</organism>
<proteinExistence type="inferred from homology"/>
<feature type="transmembrane region" description="Helical" evidence="1">
    <location>
        <begin position="156"/>
        <end position="176"/>
    </location>
</feature>
<evidence type="ECO:0000256" key="1">
    <source>
        <dbReference type="HAMAP-Rule" id="MF_02077"/>
    </source>
</evidence>
<keyword evidence="1" id="KW-0961">Cell wall biogenesis/degradation</keyword>
<dbReference type="RefSeq" id="WP_233697198.1">
    <property type="nucleotide sequence ID" value="NZ_JAJNBZ010000010.1"/>
</dbReference>
<keyword evidence="1" id="KW-1133">Transmembrane helix</keyword>
<dbReference type="HAMAP" id="MF_02077">
    <property type="entry name" value="Amj_flippase"/>
    <property type="match status" value="1"/>
</dbReference>
<comment type="caution">
    <text evidence="2">The sequence shown here is derived from an EMBL/GenBank/DDBJ whole genome shotgun (WGS) entry which is preliminary data.</text>
</comment>
<comment type="subcellular location">
    <subcellularLocation>
        <location evidence="1">Cell membrane</location>
        <topology evidence="1">Multi-pass membrane protein</topology>
    </subcellularLocation>
</comment>
<dbReference type="InterPro" id="IPR021260">
    <property type="entry name" value="Amj"/>
</dbReference>
<feature type="transmembrane region" description="Helical" evidence="1">
    <location>
        <begin position="188"/>
        <end position="207"/>
    </location>
</feature>
<dbReference type="EMBL" id="JAJNBZ010000010">
    <property type="protein sequence ID" value="MCE5170465.1"/>
    <property type="molecule type" value="Genomic_DNA"/>
</dbReference>
<evidence type="ECO:0000313" key="2">
    <source>
        <dbReference type="EMBL" id="MCE5170465.1"/>
    </source>
</evidence>
<dbReference type="Pfam" id="PF10997">
    <property type="entry name" value="Amj"/>
    <property type="match status" value="1"/>
</dbReference>
<keyword evidence="1" id="KW-0472">Membrane</keyword>
<keyword evidence="3" id="KW-1185">Reference proteome</keyword>
<comment type="pathway">
    <text evidence="1">Cell wall biogenesis; peptidoglycan biosynthesis.</text>
</comment>
<protein>
    <recommendedName>
        <fullName evidence="1">Lipid II flippase Amj</fullName>
    </recommendedName>
</protein>
<dbReference type="Proteomes" id="UP001199916">
    <property type="component" value="Unassembled WGS sequence"/>
</dbReference>
<keyword evidence="1" id="KW-0813">Transport</keyword>
<reference evidence="2 3" key="1">
    <citation type="submission" date="2021-11" db="EMBL/GenBank/DDBJ databases">
        <title>Draft genome sequence of Paenibacillus profundus YoMME, a new Gram-positive bacteria with exoelectrogenic properties.</title>
        <authorList>
            <person name="Hubenova Y."/>
            <person name="Hubenova E."/>
            <person name="Manasiev Y."/>
            <person name="Peykov S."/>
            <person name="Mitov M."/>
        </authorList>
    </citation>
    <scope>NUCLEOTIDE SEQUENCE [LARGE SCALE GENOMIC DNA]</scope>
    <source>
        <strain evidence="2 3">YoMME</strain>
    </source>
</reference>
<name>A0ABS8YEP5_9BACL</name>
<keyword evidence="1" id="KW-0573">Peptidoglycan synthesis</keyword>
<feature type="transmembrane region" description="Helical" evidence="1">
    <location>
        <begin position="81"/>
        <end position="105"/>
    </location>
</feature>
<keyword evidence="1" id="KW-1003">Cell membrane</keyword>
<feature type="transmembrane region" description="Helical" evidence="1">
    <location>
        <begin position="228"/>
        <end position="261"/>
    </location>
</feature>
<accession>A0ABS8YEP5</accession>
<keyword evidence="1" id="KW-0133">Cell shape</keyword>
<gene>
    <name evidence="1" type="primary">amj</name>
    <name evidence="2" type="ORF">LQV63_14210</name>
</gene>